<reference evidence="2" key="1">
    <citation type="submission" date="2020-08" db="EMBL/GenBank/DDBJ databases">
        <title>Genome public.</title>
        <authorList>
            <person name="Liu C."/>
            <person name="Sun Q."/>
        </authorList>
    </citation>
    <scope>NUCLEOTIDE SEQUENCE</scope>
    <source>
        <strain evidence="2">NSJ-24</strain>
    </source>
</reference>
<organism evidence="2 3">
    <name type="scientific">Lentihominibacter hominis</name>
    <dbReference type="NCBI Taxonomy" id="2763645"/>
    <lineage>
        <taxon>Bacteria</taxon>
        <taxon>Bacillati</taxon>
        <taxon>Bacillota</taxon>
        <taxon>Clostridia</taxon>
        <taxon>Peptostreptococcales</taxon>
        <taxon>Anaerovoracaceae</taxon>
        <taxon>Lentihominibacter</taxon>
    </lineage>
</organism>
<keyword evidence="3" id="KW-1185">Reference proteome</keyword>
<name>A0A926EAE6_9FIRM</name>
<dbReference type="GO" id="GO:0003676">
    <property type="term" value="F:nucleic acid binding"/>
    <property type="evidence" value="ECO:0007669"/>
    <property type="project" value="InterPro"/>
</dbReference>
<evidence type="ECO:0000313" key="3">
    <source>
        <dbReference type="Proteomes" id="UP000610862"/>
    </source>
</evidence>
<protein>
    <submittedName>
        <fullName evidence="2">HNH endonuclease</fullName>
    </submittedName>
</protein>
<dbReference type="Gene3D" id="1.10.30.50">
    <property type="match status" value="1"/>
</dbReference>
<dbReference type="GO" id="GO:0004519">
    <property type="term" value="F:endonuclease activity"/>
    <property type="evidence" value="ECO:0007669"/>
    <property type="project" value="UniProtKB-KW"/>
</dbReference>
<dbReference type="Proteomes" id="UP000610862">
    <property type="component" value="Unassembled WGS sequence"/>
</dbReference>
<dbReference type="InterPro" id="IPR002711">
    <property type="entry name" value="HNH"/>
</dbReference>
<dbReference type="EMBL" id="JACRTA010000002">
    <property type="protein sequence ID" value="MBC8568536.1"/>
    <property type="molecule type" value="Genomic_DNA"/>
</dbReference>
<dbReference type="CDD" id="cd00085">
    <property type="entry name" value="HNHc"/>
    <property type="match status" value="1"/>
</dbReference>
<sequence>MFHSYRKDSSYLRTAIFKSYKEKCAYCGRRIQQRDMHIDHIIPSNRQEKIDDEVKEYLIELQLILLM</sequence>
<dbReference type="Pfam" id="PF01844">
    <property type="entry name" value="HNH"/>
    <property type="match status" value="1"/>
</dbReference>
<dbReference type="RefSeq" id="WP_187525338.1">
    <property type="nucleotide sequence ID" value="NZ_JACRTA010000002.1"/>
</dbReference>
<keyword evidence="2" id="KW-0378">Hydrolase</keyword>
<accession>A0A926EAE6</accession>
<keyword evidence="2" id="KW-0255">Endonuclease</keyword>
<proteinExistence type="predicted"/>
<dbReference type="GO" id="GO:0008270">
    <property type="term" value="F:zinc ion binding"/>
    <property type="evidence" value="ECO:0007669"/>
    <property type="project" value="InterPro"/>
</dbReference>
<comment type="caution">
    <text evidence="2">The sequence shown here is derived from an EMBL/GenBank/DDBJ whole genome shotgun (WGS) entry which is preliminary data.</text>
</comment>
<dbReference type="InterPro" id="IPR003615">
    <property type="entry name" value="HNH_nuc"/>
</dbReference>
<keyword evidence="2" id="KW-0540">Nuclease</keyword>
<dbReference type="AlphaFoldDB" id="A0A926EAE6"/>
<feature type="domain" description="HNH" evidence="1">
    <location>
        <begin position="24"/>
        <end position="52"/>
    </location>
</feature>
<evidence type="ECO:0000259" key="1">
    <source>
        <dbReference type="Pfam" id="PF01844"/>
    </source>
</evidence>
<gene>
    <name evidence="2" type="ORF">H8692_07190</name>
</gene>
<evidence type="ECO:0000313" key="2">
    <source>
        <dbReference type="EMBL" id="MBC8568536.1"/>
    </source>
</evidence>